<keyword evidence="3" id="KW-1185">Reference proteome</keyword>
<gene>
    <name evidence="2" type="ORF">FB476_2693</name>
</gene>
<proteinExistence type="predicted"/>
<dbReference type="NCBIfam" id="TIGR02118">
    <property type="entry name" value="EthD family reductase"/>
    <property type="match status" value="1"/>
</dbReference>
<dbReference type="RefSeq" id="WP_141819587.1">
    <property type="nucleotide sequence ID" value="NZ_BAAAIL010000001.1"/>
</dbReference>
<dbReference type="EMBL" id="VFPU01000001">
    <property type="protein sequence ID" value="TQM97768.1"/>
    <property type="molecule type" value="Genomic_DNA"/>
</dbReference>
<dbReference type="InterPro" id="IPR011008">
    <property type="entry name" value="Dimeric_a/b-barrel"/>
</dbReference>
<dbReference type="Proteomes" id="UP000315133">
    <property type="component" value="Unassembled WGS sequence"/>
</dbReference>
<accession>A0A543KRR3</accession>
<comment type="caution">
    <text evidence="2">The sequence shown here is derived from an EMBL/GenBank/DDBJ whole genome shotgun (WGS) entry which is preliminary data.</text>
</comment>
<dbReference type="AlphaFoldDB" id="A0A543KRR3"/>
<reference evidence="2 3" key="1">
    <citation type="submission" date="2019-06" db="EMBL/GenBank/DDBJ databases">
        <title>Sequencing the genomes of 1000 actinobacteria strains.</title>
        <authorList>
            <person name="Klenk H.-P."/>
        </authorList>
    </citation>
    <scope>NUCLEOTIDE SEQUENCE [LARGE SCALE GENOMIC DNA]</scope>
    <source>
        <strain evidence="2 3">DSM 12362</strain>
    </source>
</reference>
<dbReference type="InterPro" id="IPR009799">
    <property type="entry name" value="EthD_dom"/>
</dbReference>
<dbReference type="Pfam" id="PF07110">
    <property type="entry name" value="EthD"/>
    <property type="match status" value="1"/>
</dbReference>
<dbReference type="GO" id="GO:0016491">
    <property type="term" value="F:oxidoreductase activity"/>
    <property type="evidence" value="ECO:0007669"/>
    <property type="project" value="InterPro"/>
</dbReference>
<dbReference type="Gene3D" id="3.30.70.100">
    <property type="match status" value="1"/>
</dbReference>
<evidence type="ECO:0000313" key="3">
    <source>
        <dbReference type="Proteomes" id="UP000315133"/>
    </source>
</evidence>
<dbReference type="OrthoDB" id="3535638at2"/>
<dbReference type="SUPFAM" id="SSF54909">
    <property type="entry name" value="Dimeric alpha+beta barrel"/>
    <property type="match status" value="1"/>
</dbReference>
<protein>
    <submittedName>
        <fullName evidence="2">Uncharacterized protein (TIGR02118 family)</fullName>
    </submittedName>
</protein>
<feature type="domain" description="EthD" evidence="1">
    <location>
        <begin position="15"/>
        <end position="97"/>
    </location>
</feature>
<sequence>MIVRLGMAPRIDAFTCEEFQAHWRSSHADVVSLLPGLRRYQQFHAVLEGGAPLLDHPGFDACSALRFDSLEDMDAAFAAPHFLEAVRADEAEFVDKSRFRGVVGSWRPDRDADLGEGGEIQVLTLLRAEPGTAPTELASRLADAEEGDAGGAIVADRDAHEGRFPVTADVVRVTGHQDVGSALAAAARARAAAGAATVLGQHVARIVDVPPRAVDPRLEGTGA</sequence>
<evidence type="ECO:0000313" key="2">
    <source>
        <dbReference type="EMBL" id="TQM97768.1"/>
    </source>
</evidence>
<name>A0A543KRR3_9MICO</name>
<organism evidence="2 3">
    <name type="scientific">Ornithinimicrobium humiphilum</name>
    <dbReference type="NCBI Taxonomy" id="125288"/>
    <lineage>
        <taxon>Bacteria</taxon>
        <taxon>Bacillati</taxon>
        <taxon>Actinomycetota</taxon>
        <taxon>Actinomycetes</taxon>
        <taxon>Micrococcales</taxon>
        <taxon>Ornithinimicrobiaceae</taxon>
        <taxon>Ornithinimicrobium</taxon>
    </lineage>
</organism>
<evidence type="ECO:0000259" key="1">
    <source>
        <dbReference type="Pfam" id="PF07110"/>
    </source>
</evidence>